<dbReference type="AlphaFoldDB" id="A0AAD8AMP9"/>
<dbReference type="Gene3D" id="3.40.50.2000">
    <property type="entry name" value="Glycogen Phosphorylase B"/>
    <property type="match status" value="1"/>
</dbReference>
<dbReference type="InterPro" id="IPR002213">
    <property type="entry name" value="UDP_glucos_trans"/>
</dbReference>
<evidence type="ECO:0000256" key="3">
    <source>
        <dbReference type="ARBA" id="ARBA00022679"/>
    </source>
</evidence>
<proteinExistence type="inferred from homology"/>
<feature type="signal peptide" evidence="4">
    <location>
        <begin position="1"/>
        <end position="19"/>
    </location>
</feature>
<dbReference type="PANTHER" id="PTHR48043">
    <property type="entry name" value="EG:EG0003.4 PROTEIN-RELATED"/>
    <property type="match status" value="1"/>
</dbReference>
<keyword evidence="4" id="KW-0732">Signal</keyword>
<evidence type="ECO:0000256" key="2">
    <source>
        <dbReference type="ARBA" id="ARBA00022676"/>
    </source>
</evidence>
<evidence type="ECO:0000256" key="1">
    <source>
        <dbReference type="ARBA" id="ARBA00009995"/>
    </source>
</evidence>
<organism evidence="5 6">
    <name type="scientific">Diploptera punctata</name>
    <name type="common">Pacific beetle cockroach</name>
    <dbReference type="NCBI Taxonomy" id="6984"/>
    <lineage>
        <taxon>Eukaryota</taxon>
        <taxon>Metazoa</taxon>
        <taxon>Ecdysozoa</taxon>
        <taxon>Arthropoda</taxon>
        <taxon>Hexapoda</taxon>
        <taxon>Insecta</taxon>
        <taxon>Pterygota</taxon>
        <taxon>Neoptera</taxon>
        <taxon>Polyneoptera</taxon>
        <taxon>Dictyoptera</taxon>
        <taxon>Blattodea</taxon>
        <taxon>Blaberoidea</taxon>
        <taxon>Blaberidae</taxon>
        <taxon>Diplopterinae</taxon>
        <taxon>Diploptera</taxon>
    </lineage>
</organism>
<keyword evidence="6" id="KW-1185">Reference proteome</keyword>
<gene>
    <name evidence="5" type="ORF">L9F63_000303</name>
</gene>
<protein>
    <submittedName>
        <fullName evidence="5">Uncharacterized protein</fullName>
    </submittedName>
</protein>
<evidence type="ECO:0000313" key="5">
    <source>
        <dbReference type="EMBL" id="KAJ9601560.1"/>
    </source>
</evidence>
<reference evidence="5" key="2">
    <citation type="submission" date="2023-05" db="EMBL/GenBank/DDBJ databases">
        <authorList>
            <person name="Fouks B."/>
        </authorList>
    </citation>
    <scope>NUCLEOTIDE SEQUENCE</scope>
    <source>
        <strain evidence="5">Stay&amp;Tobe</strain>
        <tissue evidence="5">Testes</tissue>
    </source>
</reference>
<keyword evidence="3" id="KW-0808">Transferase</keyword>
<name>A0AAD8AMP9_DIPPU</name>
<accession>A0AAD8AMP9</accession>
<dbReference type="InterPro" id="IPR050271">
    <property type="entry name" value="UDP-glycosyltransferase"/>
</dbReference>
<evidence type="ECO:0000256" key="4">
    <source>
        <dbReference type="SAM" id="SignalP"/>
    </source>
</evidence>
<dbReference type="Pfam" id="PF00201">
    <property type="entry name" value="UDPGT"/>
    <property type="match status" value="1"/>
</dbReference>
<feature type="chain" id="PRO_5041939914" evidence="4">
    <location>
        <begin position="20"/>
        <end position="288"/>
    </location>
</feature>
<comment type="caution">
    <text evidence="5">The sequence shown here is derived from an EMBL/GenBank/DDBJ whole genome shotgun (WGS) entry which is preliminary data.</text>
</comment>
<reference evidence="5" key="1">
    <citation type="journal article" date="2023" name="IScience">
        <title>Live-bearing cockroach genome reveals convergent evolutionary mechanisms linked to viviparity in insects and beyond.</title>
        <authorList>
            <person name="Fouks B."/>
            <person name="Harrison M.C."/>
            <person name="Mikhailova A.A."/>
            <person name="Marchal E."/>
            <person name="English S."/>
            <person name="Carruthers M."/>
            <person name="Jennings E.C."/>
            <person name="Chiamaka E.L."/>
            <person name="Frigard R.A."/>
            <person name="Pippel M."/>
            <person name="Attardo G.M."/>
            <person name="Benoit J.B."/>
            <person name="Bornberg-Bauer E."/>
            <person name="Tobe S.S."/>
        </authorList>
    </citation>
    <scope>NUCLEOTIDE SEQUENCE</scope>
    <source>
        <strain evidence="5">Stay&amp;Tobe</strain>
    </source>
</reference>
<dbReference type="EMBL" id="JASPKZ010000012">
    <property type="protein sequence ID" value="KAJ9601560.1"/>
    <property type="molecule type" value="Genomic_DNA"/>
</dbReference>
<dbReference type="GO" id="GO:0008194">
    <property type="term" value="F:UDP-glycosyltransferase activity"/>
    <property type="evidence" value="ECO:0007669"/>
    <property type="project" value="InterPro"/>
</dbReference>
<dbReference type="Proteomes" id="UP001233999">
    <property type="component" value="Unassembled WGS sequence"/>
</dbReference>
<dbReference type="PANTHER" id="PTHR48043:SF159">
    <property type="entry name" value="EG:EG0003.4 PROTEIN-RELATED"/>
    <property type="match status" value="1"/>
</dbReference>
<dbReference type="SUPFAM" id="SSF53756">
    <property type="entry name" value="UDP-Glycosyltransferase/glycogen phosphorylase"/>
    <property type="match status" value="1"/>
</dbReference>
<sequence length="288" mass="32785">MDLRWLLVLSFLLLAQSHGAKILGLFPFPARSHLIVQKALMVELAKRGHQVTILTHFLEKEPVPNLTEIYLETDFKRLEGGDKGDVPKNLFDMSKIGIFEMTMMMLMMGKPLCEKVLEEESVQRLIHEENLHFDLVVIEAFVNECMLGFAHKFNATVIQVCPYGGSQFMADWVGSPNPYSYVPDELLNFRDKMSFSERLINSVVGALRQIGRYTIHLPAQDEAIRKYFNTSEPIPYITELEKRTALVLLNFTFFNQLSKAIVSKLCASWRNAHKTTKETSCGSPKVPG</sequence>
<keyword evidence="2" id="KW-0328">Glycosyltransferase</keyword>
<comment type="similarity">
    <text evidence="1">Belongs to the UDP-glycosyltransferase family.</text>
</comment>
<evidence type="ECO:0000313" key="6">
    <source>
        <dbReference type="Proteomes" id="UP001233999"/>
    </source>
</evidence>